<sequence>MFKFSDSVSITSFWCSSDFRVYMYGTGLCSLYIYQQCTTLLMKTRIQINSICNLEWLGKNMQQSVFLCCAEISCGYGCMSMGVF</sequence>
<organism evidence="1">
    <name type="scientific">Rhizophora mucronata</name>
    <name type="common">Asiatic mangrove</name>
    <dbReference type="NCBI Taxonomy" id="61149"/>
    <lineage>
        <taxon>Eukaryota</taxon>
        <taxon>Viridiplantae</taxon>
        <taxon>Streptophyta</taxon>
        <taxon>Embryophyta</taxon>
        <taxon>Tracheophyta</taxon>
        <taxon>Spermatophyta</taxon>
        <taxon>Magnoliopsida</taxon>
        <taxon>eudicotyledons</taxon>
        <taxon>Gunneridae</taxon>
        <taxon>Pentapetalae</taxon>
        <taxon>rosids</taxon>
        <taxon>fabids</taxon>
        <taxon>Malpighiales</taxon>
        <taxon>Rhizophoraceae</taxon>
        <taxon>Rhizophora</taxon>
    </lineage>
</organism>
<accession>A0A2P2N4Y9</accession>
<dbReference type="EMBL" id="GGEC01056982">
    <property type="protein sequence ID" value="MBX37466.1"/>
    <property type="molecule type" value="Transcribed_RNA"/>
</dbReference>
<name>A0A2P2N4Y9_RHIMU</name>
<evidence type="ECO:0000313" key="1">
    <source>
        <dbReference type="EMBL" id="MBX37466.1"/>
    </source>
</evidence>
<reference evidence="1" key="1">
    <citation type="submission" date="2018-02" db="EMBL/GenBank/DDBJ databases">
        <title>Rhizophora mucronata_Transcriptome.</title>
        <authorList>
            <person name="Meera S.P."/>
            <person name="Sreeshan A."/>
            <person name="Augustine A."/>
        </authorList>
    </citation>
    <scope>NUCLEOTIDE SEQUENCE</scope>
    <source>
        <tissue evidence="1">Leaf</tissue>
    </source>
</reference>
<protein>
    <submittedName>
        <fullName evidence="1">Uncharacterized protein</fullName>
    </submittedName>
</protein>
<dbReference type="AlphaFoldDB" id="A0A2P2N4Y9"/>
<proteinExistence type="predicted"/>